<proteinExistence type="predicted"/>
<dbReference type="Proteomes" id="UP001365542">
    <property type="component" value="Unassembled WGS sequence"/>
</dbReference>
<keyword evidence="1" id="KW-0732">Signal</keyword>
<sequence length="157" mass="17375">MKFSASFCTFVTLLTSVLAVPTPTGNLPTRVALVPRIISNDYPGETNPSPRVDSGVKFRSQVPADDTVSIFQAIRKQDTDLKNIFERGENGMLSKGTEIWCVAGWHEGKDPGSDGSRHATFRIWANVADPAKRYFTDTYHLYPNGATSRVMHKKKGN</sequence>
<feature type="signal peptide" evidence="1">
    <location>
        <begin position="1"/>
        <end position="19"/>
    </location>
</feature>
<evidence type="ECO:0000313" key="2">
    <source>
        <dbReference type="EMBL" id="KAK6537483.1"/>
    </source>
</evidence>
<dbReference type="EMBL" id="JAVHJO010000009">
    <property type="protein sequence ID" value="KAK6537483.1"/>
    <property type="molecule type" value="Genomic_DNA"/>
</dbReference>
<keyword evidence="3" id="KW-1185">Reference proteome</keyword>
<dbReference type="AlphaFoldDB" id="A0AAV9XC42"/>
<feature type="chain" id="PRO_5043339802" evidence="1">
    <location>
        <begin position="20"/>
        <end position="157"/>
    </location>
</feature>
<evidence type="ECO:0000256" key="1">
    <source>
        <dbReference type="SAM" id="SignalP"/>
    </source>
</evidence>
<gene>
    <name evidence="2" type="ORF">TWF694_011668</name>
</gene>
<name>A0AAV9XC42_9PEZI</name>
<comment type="caution">
    <text evidence="2">The sequence shown here is derived from an EMBL/GenBank/DDBJ whole genome shotgun (WGS) entry which is preliminary data.</text>
</comment>
<evidence type="ECO:0000313" key="3">
    <source>
        <dbReference type="Proteomes" id="UP001365542"/>
    </source>
</evidence>
<reference evidence="2 3" key="1">
    <citation type="submission" date="2019-10" db="EMBL/GenBank/DDBJ databases">
        <authorList>
            <person name="Palmer J.M."/>
        </authorList>
    </citation>
    <scope>NUCLEOTIDE SEQUENCE [LARGE SCALE GENOMIC DNA]</scope>
    <source>
        <strain evidence="2 3">TWF694</strain>
    </source>
</reference>
<protein>
    <submittedName>
        <fullName evidence="2">Uncharacterized protein</fullName>
    </submittedName>
</protein>
<accession>A0AAV9XC42</accession>
<organism evidence="2 3">
    <name type="scientific">Orbilia ellipsospora</name>
    <dbReference type="NCBI Taxonomy" id="2528407"/>
    <lineage>
        <taxon>Eukaryota</taxon>
        <taxon>Fungi</taxon>
        <taxon>Dikarya</taxon>
        <taxon>Ascomycota</taxon>
        <taxon>Pezizomycotina</taxon>
        <taxon>Orbiliomycetes</taxon>
        <taxon>Orbiliales</taxon>
        <taxon>Orbiliaceae</taxon>
        <taxon>Orbilia</taxon>
    </lineage>
</organism>